<sequence>MTSSAPVRIHPDWVSPQRFAEYEKAAGGDEELASRLYEWNARASSALFEMIHHFEVLLRNAIVRQLELDGPTPLLPPGTPWVQGAKQVIEVERRLTQLGKIPTAGRVYSGLTFGFWKSMFENDYEELWRHSLKFVFRHSRADRPVILAYLESLNRLRNRIAHHGSLVELDVRGEVQKIIRLAGWIDPDAGRWMSSLEQVNAVSQVRPIKPPRNVILVPASEAWELYANLKQNVYVFPAGRSVRVVDHLAFYADQEVKPVVPKILHWFDAIDWSKQNASRLAKTGDPFDKIVAGAISTTKTKKPRVWGDSVYQVFVLSGPRDSETQSLPAAITHSRRGRGSAFAKGQRYHAMSELLTARDTADLALP</sequence>
<accession>A0ABY5KFI6</accession>
<keyword evidence="2" id="KW-1185">Reference proteome</keyword>
<name>A0ABY5KFI6_9ACTN</name>
<evidence type="ECO:0000313" key="1">
    <source>
        <dbReference type="EMBL" id="UUI69229.1"/>
    </source>
</evidence>
<proteinExistence type="predicted"/>
<reference evidence="1 2" key="1">
    <citation type="submission" date="2022-07" db="EMBL/GenBank/DDBJ databases">
        <title>Novel species in genus Aeromicrobium.</title>
        <authorList>
            <person name="Ye L."/>
        </authorList>
    </citation>
    <scope>NUCLEOTIDE SEQUENCE [LARGE SCALE GENOMIC DNA]</scope>
    <source>
        <strain evidence="2">zg-Y50</strain>
    </source>
</reference>
<dbReference type="Proteomes" id="UP001315860">
    <property type="component" value="Chromosome"/>
</dbReference>
<gene>
    <name evidence="1" type="ORF">NP095_03735</name>
</gene>
<evidence type="ECO:0000313" key="2">
    <source>
        <dbReference type="Proteomes" id="UP001315860"/>
    </source>
</evidence>
<dbReference type="EMBL" id="CP101990">
    <property type="protein sequence ID" value="UUI69229.1"/>
    <property type="molecule type" value="Genomic_DNA"/>
</dbReference>
<protein>
    <submittedName>
        <fullName evidence="1">Abi family protein</fullName>
    </submittedName>
</protein>
<organism evidence="1 2">
    <name type="scientific">Aeromicrobium duanguangcaii</name>
    <dbReference type="NCBI Taxonomy" id="2968086"/>
    <lineage>
        <taxon>Bacteria</taxon>
        <taxon>Bacillati</taxon>
        <taxon>Actinomycetota</taxon>
        <taxon>Actinomycetes</taxon>
        <taxon>Propionibacteriales</taxon>
        <taxon>Nocardioidaceae</taxon>
        <taxon>Aeromicrobium</taxon>
    </lineage>
</organism>
<dbReference type="RefSeq" id="WP_232417309.1">
    <property type="nucleotide sequence ID" value="NZ_CP101990.1"/>
</dbReference>